<dbReference type="EMBL" id="QOIL01000015">
    <property type="protein sequence ID" value="RCG27953.1"/>
    <property type="molecule type" value="Genomic_DNA"/>
</dbReference>
<dbReference type="InterPro" id="IPR000836">
    <property type="entry name" value="PRTase_dom"/>
</dbReference>
<evidence type="ECO:0000313" key="3">
    <source>
        <dbReference type="Proteomes" id="UP000253094"/>
    </source>
</evidence>
<reference evidence="2 3" key="1">
    <citation type="submission" date="2018-06" db="EMBL/GenBank/DDBJ databases">
        <title>Sphaerisporangium craniellae sp. nov., isolated from a marine sponge in the South China Sea.</title>
        <authorList>
            <person name="Li L."/>
        </authorList>
    </citation>
    <scope>NUCLEOTIDE SEQUENCE [LARGE SCALE GENOMIC DNA]</scope>
    <source>
        <strain evidence="2 3">CCTCC AA 208026</strain>
    </source>
</reference>
<dbReference type="CDD" id="cd06223">
    <property type="entry name" value="PRTases_typeI"/>
    <property type="match status" value="1"/>
</dbReference>
<dbReference type="Proteomes" id="UP000253094">
    <property type="component" value="Unassembled WGS sequence"/>
</dbReference>
<dbReference type="Gene3D" id="3.40.50.2020">
    <property type="match status" value="1"/>
</dbReference>
<dbReference type="RefSeq" id="WP_114031476.1">
    <property type="nucleotide sequence ID" value="NZ_QOIL01000015.1"/>
</dbReference>
<dbReference type="SUPFAM" id="SSF53271">
    <property type="entry name" value="PRTase-like"/>
    <property type="match status" value="1"/>
</dbReference>
<organism evidence="2 3">
    <name type="scientific">Sphaerisporangium album</name>
    <dbReference type="NCBI Taxonomy" id="509200"/>
    <lineage>
        <taxon>Bacteria</taxon>
        <taxon>Bacillati</taxon>
        <taxon>Actinomycetota</taxon>
        <taxon>Actinomycetes</taxon>
        <taxon>Streptosporangiales</taxon>
        <taxon>Streptosporangiaceae</taxon>
        <taxon>Sphaerisporangium</taxon>
    </lineage>
</organism>
<dbReference type="PANTHER" id="PTHR47505">
    <property type="entry name" value="DNA UTILIZATION PROTEIN YHGH"/>
    <property type="match status" value="1"/>
</dbReference>
<sequence>MLTTVLDLILPPRCAGCGGAGAVLCPPCLGRMRADPFPRPPGSSPRGLPECWAAAPYEGVPRRVILAYKERGRTALRPALAACLVATLVAAAGTPTAPLLLVPVPSSPRAVRRRGHDPVGRLAALAARRLRARGCPVVAAPVLRHRRHVRDQAGLSASERAGNLAGAFEVAGPGTWRAMASTAARGRLSARPVAVLVDDIVTTGATLAEAAGALRAEGVAVPLAVALAATRRHL</sequence>
<evidence type="ECO:0000313" key="2">
    <source>
        <dbReference type="EMBL" id="RCG27953.1"/>
    </source>
</evidence>
<dbReference type="AlphaFoldDB" id="A0A367FC51"/>
<gene>
    <name evidence="2" type="ORF">DQ384_25935</name>
</gene>
<dbReference type="InterPro" id="IPR029057">
    <property type="entry name" value="PRTase-like"/>
</dbReference>
<comment type="similarity">
    <text evidence="1">Belongs to the ComF/GntX family.</text>
</comment>
<keyword evidence="3" id="KW-1185">Reference proteome</keyword>
<dbReference type="InterPro" id="IPR051910">
    <property type="entry name" value="ComF/GntX_DNA_util-trans"/>
</dbReference>
<dbReference type="PANTHER" id="PTHR47505:SF1">
    <property type="entry name" value="DNA UTILIZATION PROTEIN YHGH"/>
    <property type="match status" value="1"/>
</dbReference>
<dbReference type="OrthoDB" id="5244859at2"/>
<proteinExistence type="inferred from homology"/>
<evidence type="ECO:0000256" key="1">
    <source>
        <dbReference type="ARBA" id="ARBA00008007"/>
    </source>
</evidence>
<accession>A0A367FC51</accession>
<name>A0A367FC51_9ACTN</name>
<comment type="caution">
    <text evidence="2">The sequence shown here is derived from an EMBL/GenBank/DDBJ whole genome shotgun (WGS) entry which is preliminary data.</text>
</comment>
<protein>
    <submittedName>
        <fullName evidence="2">ComF family protein</fullName>
    </submittedName>
</protein>